<dbReference type="Proteomes" id="UP000179807">
    <property type="component" value="Unassembled WGS sequence"/>
</dbReference>
<sequence length="1011" mass="116347">MISPFEKATKITNSTGCIVFGTYSVKATINGKKQSAILLLSDLGIDIREYPTGYLLQTGKWVLIQGICKVEKTIKLTFMENNNIVFDLSKASTSIISMIVDIVQRVLIPSEYNKLDLHSFLKEFQKTKEFKEFKKIKNIKEIKEIYYSYHNKINASCNNNENSKENIFETSGKMNKITESPEKVKENQENEEDEINYLKKFDLTVEPTSISILARMKMLSLCYINAVINEHNFLKAQKVLTHSQHSVNMNIFNDLENFAPAFINSLPLMKNIEELSIPDIKGFDTFALLAHLFEEKNYLKKLSVSGQHRDNFDTFVRSIYLNKNHTLVALDFQNTKLTISDIDTLAECVLNSNINSLGFHNAVRKDSIGYIFTSFLRTDICNNLYSLNLDRTIGLNLSVLFQAARNLHSLSLAQCDLEISTVFEEIAKNNILKLCFFNISGNLCFKEIDQSLSFPPFLNTIKADDISWNDNCFTSFLRFVFNNLSLNVNHQFCQYSQINDNLNIETVNLSLARAVATKEEFIKVFDLFYEYTNQCEIHFGSLNWDGNPLSEKLFEMLIQSNNLSSLSLNECFSYKRDNKDTIEQNVILLSNLISNSQTLKFLSLRGNKNNYLGNKIGPILDACIGHHSLEILDISYSKSGTEFLSKIHSLVKDVTPLKILAFDKLFPEDGKKYKDFLSDIRFTQTITKVSFPIADLKYLKENNQIDQKTFDQFTKLFCIIDKSKISRHSYFDKPSQLFRYFPHDVFPFPDYFEKSDIKNLKIINFNIPMRKSTQIQNMNIISHHISISQTHTLPYNTIPSDFQTNTLQNLSTQNSSSFIHSTNLSSNDIVHSTNVLNSNVRSNFQNTPKSLKGSTTLYNNLENDGIKLRSVEIGKPEKTLRNNQKSESPRAPKSPIQTKYLSQRNLNIEDDLKMLAVYSPRKQADTQVIRGNSNQTKIKPNLFKSVNQRRTPMNSKILDLEQKERMTQLLNEFETHDISFPNFDNNEYHTNAFDKFNKELSIDKLFAQIKK</sequence>
<gene>
    <name evidence="2" type="ORF">TRFO_37963</name>
</gene>
<dbReference type="VEuPathDB" id="TrichDB:TRFO_37963"/>
<dbReference type="AlphaFoldDB" id="A0A1J4JER4"/>
<dbReference type="EMBL" id="MLAK01001212">
    <property type="protein sequence ID" value="OHS95933.1"/>
    <property type="molecule type" value="Genomic_DNA"/>
</dbReference>
<keyword evidence="3" id="KW-1185">Reference proteome</keyword>
<evidence type="ECO:0008006" key="4">
    <source>
        <dbReference type="Google" id="ProtNLM"/>
    </source>
</evidence>
<evidence type="ECO:0000313" key="3">
    <source>
        <dbReference type="Proteomes" id="UP000179807"/>
    </source>
</evidence>
<comment type="caution">
    <text evidence="2">The sequence shown here is derived from an EMBL/GenBank/DDBJ whole genome shotgun (WGS) entry which is preliminary data.</text>
</comment>
<protein>
    <recommendedName>
        <fullName evidence="4">Leucine Rich Repeat family protein</fullName>
    </recommendedName>
</protein>
<proteinExistence type="predicted"/>
<feature type="region of interest" description="Disordered" evidence="1">
    <location>
        <begin position="873"/>
        <end position="895"/>
    </location>
</feature>
<reference evidence="2" key="1">
    <citation type="submission" date="2016-10" db="EMBL/GenBank/DDBJ databases">
        <authorList>
            <person name="Benchimol M."/>
            <person name="Almeida L.G."/>
            <person name="Vasconcelos A.T."/>
            <person name="Perreira-Neves A."/>
            <person name="Rosa I.A."/>
            <person name="Tasca T."/>
            <person name="Bogo M.R."/>
            <person name="de Souza W."/>
        </authorList>
    </citation>
    <scope>NUCLEOTIDE SEQUENCE [LARGE SCALE GENOMIC DNA]</scope>
    <source>
        <strain evidence="2">K</strain>
    </source>
</reference>
<evidence type="ECO:0000256" key="1">
    <source>
        <dbReference type="SAM" id="MobiDB-lite"/>
    </source>
</evidence>
<evidence type="ECO:0000313" key="2">
    <source>
        <dbReference type="EMBL" id="OHS95933.1"/>
    </source>
</evidence>
<accession>A0A1J4JER4</accession>
<dbReference type="InterPro" id="IPR032675">
    <property type="entry name" value="LRR_dom_sf"/>
</dbReference>
<dbReference type="Gene3D" id="3.80.10.10">
    <property type="entry name" value="Ribonuclease Inhibitor"/>
    <property type="match status" value="1"/>
</dbReference>
<organism evidence="2 3">
    <name type="scientific">Tritrichomonas foetus</name>
    <dbReference type="NCBI Taxonomy" id="1144522"/>
    <lineage>
        <taxon>Eukaryota</taxon>
        <taxon>Metamonada</taxon>
        <taxon>Parabasalia</taxon>
        <taxon>Tritrichomonadida</taxon>
        <taxon>Tritrichomonadidae</taxon>
        <taxon>Tritrichomonas</taxon>
    </lineage>
</organism>
<dbReference type="SUPFAM" id="SSF52047">
    <property type="entry name" value="RNI-like"/>
    <property type="match status" value="1"/>
</dbReference>
<name>A0A1J4JER4_9EUKA</name>
<dbReference type="RefSeq" id="XP_068349070.1">
    <property type="nucleotide sequence ID" value="XM_068511745.1"/>
</dbReference>
<dbReference type="GeneID" id="94846449"/>